<evidence type="ECO:0008006" key="3">
    <source>
        <dbReference type="Google" id="ProtNLM"/>
    </source>
</evidence>
<protein>
    <recommendedName>
        <fullName evidence="3">Peptidase M20 dimerisation domain-containing protein</fullName>
    </recommendedName>
</protein>
<proteinExistence type="predicted"/>
<dbReference type="SUPFAM" id="SSF53187">
    <property type="entry name" value="Zn-dependent exopeptidases"/>
    <property type="match status" value="1"/>
</dbReference>
<dbReference type="RefSeq" id="WP_218032215.1">
    <property type="nucleotide sequence ID" value="NZ_BIFS01000002.1"/>
</dbReference>
<name>A0A402AXJ3_9CHLR</name>
<dbReference type="EMBL" id="BIFS01000002">
    <property type="protein sequence ID" value="GCE23860.1"/>
    <property type="molecule type" value="Genomic_DNA"/>
</dbReference>
<reference evidence="2" key="1">
    <citation type="submission" date="2018-12" db="EMBL/GenBank/DDBJ databases">
        <title>Tengunoibacter tsumagoiensis gen. nov., sp. nov., Dictyobacter kobayashii sp. nov., D. alpinus sp. nov., and D. joshuensis sp. nov. and description of Dictyobacteraceae fam. nov. within the order Ktedonobacterales isolated from Tengu-no-mugimeshi.</title>
        <authorList>
            <person name="Wang C.M."/>
            <person name="Zheng Y."/>
            <person name="Sakai Y."/>
            <person name="Toyoda A."/>
            <person name="Minakuchi Y."/>
            <person name="Abe K."/>
            <person name="Yokota A."/>
            <person name="Yabe S."/>
        </authorList>
    </citation>
    <scope>NUCLEOTIDE SEQUENCE [LARGE SCALE GENOMIC DNA]</scope>
    <source>
        <strain evidence="2">Uno11</strain>
    </source>
</reference>
<dbReference type="Proteomes" id="UP000287188">
    <property type="component" value="Unassembled WGS sequence"/>
</dbReference>
<accession>A0A402AXJ3</accession>
<gene>
    <name evidence="1" type="ORF">KDK_76600</name>
</gene>
<comment type="caution">
    <text evidence="1">The sequence shown here is derived from an EMBL/GenBank/DDBJ whole genome shotgun (WGS) entry which is preliminary data.</text>
</comment>
<keyword evidence="2" id="KW-1185">Reference proteome</keyword>
<evidence type="ECO:0000313" key="2">
    <source>
        <dbReference type="Proteomes" id="UP000287188"/>
    </source>
</evidence>
<organism evidence="1 2">
    <name type="scientific">Dictyobacter kobayashii</name>
    <dbReference type="NCBI Taxonomy" id="2014872"/>
    <lineage>
        <taxon>Bacteria</taxon>
        <taxon>Bacillati</taxon>
        <taxon>Chloroflexota</taxon>
        <taxon>Ktedonobacteria</taxon>
        <taxon>Ktedonobacterales</taxon>
        <taxon>Dictyobacteraceae</taxon>
        <taxon>Dictyobacter</taxon>
    </lineage>
</organism>
<dbReference type="Gene3D" id="3.40.630.10">
    <property type="entry name" value="Zn peptidases"/>
    <property type="match status" value="1"/>
</dbReference>
<evidence type="ECO:0000313" key="1">
    <source>
        <dbReference type="EMBL" id="GCE23860.1"/>
    </source>
</evidence>
<dbReference type="AlphaFoldDB" id="A0A402AXJ3"/>
<sequence>MMLTAIEQKVLAALDEDRLVETFRVLLRIPDITGQETEAQHWLGKQMLELGLDVDMWTIDVAELQHHAAFPGMEVDRSQHEAVGLVGPGKAVVVLAGG</sequence>